<evidence type="ECO:0000256" key="2">
    <source>
        <dbReference type="ARBA" id="ARBA00014165"/>
    </source>
</evidence>
<keyword evidence="3" id="KW-0413">Isomerase</keyword>
<dbReference type="PANTHER" id="PTHR10091">
    <property type="entry name" value="ALDOSE-1-EPIMERASE"/>
    <property type="match status" value="1"/>
</dbReference>
<dbReference type="KEGG" id="lpk:LACPI_0670"/>
<reference evidence="8" key="1">
    <citation type="submission" date="2015-01" db="EMBL/GenBank/DDBJ databases">
        <authorList>
            <person name="Andreevskaya M."/>
        </authorList>
    </citation>
    <scope>NUCLEOTIDE SEQUENCE [LARGE SCALE GENOMIC DNA]</scope>
    <source>
        <strain evidence="8">MKFS47</strain>
    </source>
</reference>
<evidence type="ECO:0000256" key="1">
    <source>
        <dbReference type="ARBA" id="ARBA00006206"/>
    </source>
</evidence>
<accession>A0A0D6DWJ9</accession>
<evidence type="ECO:0000256" key="3">
    <source>
        <dbReference type="ARBA" id="ARBA00023235"/>
    </source>
</evidence>
<dbReference type="InterPro" id="IPR047215">
    <property type="entry name" value="Galactose_mutarotase-like"/>
</dbReference>
<proteinExistence type="inferred from homology"/>
<dbReference type="Pfam" id="PF01263">
    <property type="entry name" value="Aldose_epim"/>
    <property type="match status" value="1"/>
</dbReference>
<dbReference type="CDD" id="cd09019">
    <property type="entry name" value="galactose_mutarotase_like"/>
    <property type="match status" value="1"/>
</dbReference>
<evidence type="ECO:0000313" key="8">
    <source>
        <dbReference type="Proteomes" id="UP000033166"/>
    </source>
</evidence>
<gene>
    <name evidence="7" type="primary">xylM</name>
    <name evidence="7" type="ORF">LACPI_0670</name>
</gene>
<dbReference type="PANTHER" id="PTHR10091:SF0">
    <property type="entry name" value="GALACTOSE MUTAROTASE"/>
    <property type="match status" value="1"/>
</dbReference>
<organism evidence="7 8">
    <name type="scientific">Pseudolactococcus piscium MKFS47</name>
    <dbReference type="NCBI Taxonomy" id="297352"/>
    <lineage>
        <taxon>Bacteria</taxon>
        <taxon>Bacillati</taxon>
        <taxon>Bacillota</taxon>
        <taxon>Bacilli</taxon>
        <taxon>Lactobacillales</taxon>
        <taxon>Streptococcaceae</taxon>
        <taxon>Pseudolactococcus</taxon>
    </lineage>
</organism>
<dbReference type="GO" id="GO:0006006">
    <property type="term" value="P:glucose metabolic process"/>
    <property type="evidence" value="ECO:0007669"/>
    <property type="project" value="TreeGrafter"/>
</dbReference>
<dbReference type="InterPro" id="IPR014718">
    <property type="entry name" value="GH-type_carb-bd"/>
</dbReference>
<evidence type="ECO:0000256" key="5">
    <source>
        <dbReference type="ARBA" id="ARBA00032300"/>
    </source>
</evidence>
<dbReference type="InterPro" id="IPR018052">
    <property type="entry name" value="Ald1_epimerase_CS"/>
</dbReference>
<dbReference type="GO" id="GO:0033499">
    <property type="term" value="P:galactose catabolic process via UDP-galactose, Leloir pathway"/>
    <property type="evidence" value="ECO:0007669"/>
    <property type="project" value="TreeGrafter"/>
</dbReference>
<dbReference type="PROSITE" id="PS00545">
    <property type="entry name" value="ALDOSE_1_EPIMERASE"/>
    <property type="match status" value="1"/>
</dbReference>
<evidence type="ECO:0000256" key="4">
    <source>
        <dbReference type="ARBA" id="ARBA00023277"/>
    </source>
</evidence>
<dbReference type="Proteomes" id="UP000033166">
    <property type="component" value="Chromosome I"/>
</dbReference>
<dbReference type="Gene3D" id="2.70.98.10">
    <property type="match status" value="1"/>
</dbReference>
<dbReference type="SUPFAM" id="SSF74650">
    <property type="entry name" value="Galactose mutarotase-like"/>
    <property type="match status" value="1"/>
</dbReference>
<dbReference type="STRING" id="1364.LP2241_20286"/>
<protein>
    <recommendedName>
        <fullName evidence="2">Aldose 1-epimerase</fullName>
    </recommendedName>
    <alternativeName>
        <fullName evidence="6">Galactose mutarotase</fullName>
    </alternativeName>
    <alternativeName>
        <fullName evidence="5">Type-1 mutarotase</fullName>
    </alternativeName>
</protein>
<comment type="similarity">
    <text evidence="1">Belongs to the aldose epimerase family.</text>
</comment>
<dbReference type="HOGENOM" id="CLU_031753_1_1_9"/>
<dbReference type="RefSeq" id="WP_047915092.1">
    <property type="nucleotide sequence ID" value="NZ_LN774769.1"/>
</dbReference>
<dbReference type="GO" id="GO:0030246">
    <property type="term" value="F:carbohydrate binding"/>
    <property type="evidence" value="ECO:0007669"/>
    <property type="project" value="InterPro"/>
</dbReference>
<name>A0A0D6DWJ9_9LACT</name>
<keyword evidence="4" id="KW-0119">Carbohydrate metabolism</keyword>
<sequence>MCVTIKKISLGQDRTTSLIILKNDDVTVELVAYGAHLYRVLTKDKAGKLENIVLNVTPISDLRDDLQYFGATVGPVAGRIKQAKIGELALEANDHGHSLHSGSQGWSFQEWDLAWHEAKNVITVTFSYLDDKSGFPGPIKAAVIYRLAGNQLSITFTGVSPVKSYFNPTNHSYFNLSGELKQDIREQNLMISAAHILATDDALIPTGAFMPVVDTPYDFTATTQLAPHLDSLPNGLDTAFVFSPASLVNTVCLSDDASGRTLEVTSHARSVIVYSASGWQRKTHVNHRPMVSALGLAIEFQEMPDMPNHPEWGSIALLPNQPASKMINYKFGVK</sequence>
<evidence type="ECO:0000313" key="7">
    <source>
        <dbReference type="EMBL" id="CEN27870.1"/>
    </source>
</evidence>
<dbReference type="EMBL" id="LN774769">
    <property type="protein sequence ID" value="CEN27870.1"/>
    <property type="molecule type" value="Genomic_DNA"/>
</dbReference>
<dbReference type="GO" id="GO:0004034">
    <property type="term" value="F:aldose 1-epimerase activity"/>
    <property type="evidence" value="ECO:0007669"/>
    <property type="project" value="TreeGrafter"/>
</dbReference>
<dbReference type="AlphaFoldDB" id="A0A0D6DWJ9"/>
<evidence type="ECO:0000256" key="6">
    <source>
        <dbReference type="ARBA" id="ARBA00033373"/>
    </source>
</evidence>
<dbReference type="InterPro" id="IPR008183">
    <property type="entry name" value="Aldose_1/G6P_1-epimerase"/>
</dbReference>
<dbReference type="InterPro" id="IPR011013">
    <property type="entry name" value="Gal_mutarotase_sf_dom"/>
</dbReference>